<evidence type="ECO:0000313" key="3">
    <source>
        <dbReference type="Proteomes" id="UP001500274"/>
    </source>
</evidence>
<gene>
    <name evidence="2" type="ORF">GCM10009862_04930</name>
</gene>
<dbReference type="RefSeq" id="WP_344226562.1">
    <property type="nucleotide sequence ID" value="NZ_BAAARI010000003.1"/>
</dbReference>
<keyword evidence="3" id="KW-1185">Reference proteome</keyword>
<feature type="transmembrane region" description="Helical" evidence="1">
    <location>
        <begin position="71"/>
        <end position="93"/>
    </location>
</feature>
<comment type="caution">
    <text evidence="2">The sequence shown here is derived from an EMBL/GenBank/DDBJ whole genome shotgun (WGS) entry which is preliminary data.</text>
</comment>
<name>A0ABN3P6A9_9MICO</name>
<evidence type="ECO:0000256" key="1">
    <source>
        <dbReference type="SAM" id="Phobius"/>
    </source>
</evidence>
<feature type="transmembrane region" description="Helical" evidence="1">
    <location>
        <begin position="30"/>
        <end position="51"/>
    </location>
</feature>
<dbReference type="EMBL" id="BAAARI010000003">
    <property type="protein sequence ID" value="GAA2569226.1"/>
    <property type="molecule type" value="Genomic_DNA"/>
</dbReference>
<organism evidence="2 3">
    <name type="scientific">Microbacterium binotii</name>
    <dbReference type="NCBI Taxonomy" id="462710"/>
    <lineage>
        <taxon>Bacteria</taxon>
        <taxon>Bacillati</taxon>
        <taxon>Actinomycetota</taxon>
        <taxon>Actinomycetes</taxon>
        <taxon>Micrococcales</taxon>
        <taxon>Microbacteriaceae</taxon>
        <taxon>Microbacterium</taxon>
    </lineage>
</organism>
<accession>A0ABN3P6A9</accession>
<proteinExistence type="predicted"/>
<protein>
    <recommendedName>
        <fullName evidence="4">Potassium transporter Trk</fullName>
    </recommendedName>
</protein>
<keyword evidence="1" id="KW-0472">Membrane</keyword>
<keyword evidence="1" id="KW-0812">Transmembrane</keyword>
<reference evidence="2 3" key="1">
    <citation type="journal article" date="2019" name="Int. J. Syst. Evol. Microbiol.">
        <title>The Global Catalogue of Microorganisms (GCM) 10K type strain sequencing project: providing services to taxonomists for standard genome sequencing and annotation.</title>
        <authorList>
            <consortium name="The Broad Institute Genomics Platform"/>
            <consortium name="The Broad Institute Genome Sequencing Center for Infectious Disease"/>
            <person name="Wu L."/>
            <person name="Ma J."/>
        </authorList>
    </citation>
    <scope>NUCLEOTIDE SEQUENCE [LARGE SCALE GENOMIC DNA]</scope>
    <source>
        <strain evidence="2 3">JCM 16365</strain>
    </source>
</reference>
<evidence type="ECO:0008006" key="4">
    <source>
        <dbReference type="Google" id="ProtNLM"/>
    </source>
</evidence>
<evidence type="ECO:0000313" key="2">
    <source>
        <dbReference type="EMBL" id="GAA2569226.1"/>
    </source>
</evidence>
<dbReference type="Proteomes" id="UP001500274">
    <property type="component" value="Unassembled WGS sequence"/>
</dbReference>
<keyword evidence="1" id="KW-1133">Transmembrane helix</keyword>
<sequence>MAPEPQDPETPRTVTDEHVETLRVRRAPKYGVFLVLGAAVGVLVAMILTFAFHGTDEPSAAGVEYTQMQVFGFLALVCAVVGLTIGGVIALLFDRAMARRARDVSVEVAHVRRDED</sequence>